<organism evidence="6 7">
    <name type="scientific">Polarella glacialis</name>
    <name type="common">Dinoflagellate</name>
    <dbReference type="NCBI Taxonomy" id="89957"/>
    <lineage>
        <taxon>Eukaryota</taxon>
        <taxon>Sar</taxon>
        <taxon>Alveolata</taxon>
        <taxon>Dinophyceae</taxon>
        <taxon>Suessiales</taxon>
        <taxon>Suessiaceae</taxon>
        <taxon>Polarella</taxon>
    </lineage>
</organism>
<evidence type="ECO:0000313" key="6">
    <source>
        <dbReference type="EMBL" id="CAE8639898.1"/>
    </source>
</evidence>
<dbReference type="Proteomes" id="UP000654075">
    <property type="component" value="Unassembled WGS sequence"/>
</dbReference>
<reference evidence="6" key="1">
    <citation type="submission" date="2021-02" db="EMBL/GenBank/DDBJ databases">
        <authorList>
            <person name="Dougan E. K."/>
            <person name="Rhodes N."/>
            <person name="Thang M."/>
            <person name="Chan C."/>
        </authorList>
    </citation>
    <scope>NUCLEOTIDE SEQUENCE</scope>
</reference>
<dbReference type="PROSITE" id="PS00518">
    <property type="entry name" value="ZF_RING_1"/>
    <property type="match status" value="1"/>
</dbReference>
<evidence type="ECO:0000256" key="2">
    <source>
        <dbReference type="ARBA" id="ARBA00022771"/>
    </source>
</evidence>
<dbReference type="PANTHER" id="PTHR23327">
    <property type="entry name" value="RING FINGER PROTEIN 127"/>
    <property type="match status" value="1"/>
</dbReference>
<dbReference type="InterPro" id="IPR015947">
    <property type="entry name" value="PUA-like_sf"/>
</dbReference>
<dbReference type="SUPFAM" id="SSF88697">
    <property type="entry name" value="PUA domain-like"/>
    <property type="match status" value="1"/>
</dbReference>
<dbReference type="GO" id="GO:0061630">
    <property type="term" value="F:ubiquitin protein ligase activity"/>
    <property type="evidence" value="ECO:0007669"/>
    <property type="project" value="TreeGrafter"/>
</dbReference>
<dbReference type="OrthoDB" id="264917at2759"/>
<dbReference type="InterPro" id="IPR046336">
    <property type="entry name" value="Lon_prtase_N_sf"/>
</dbReference>
<dbReference type="SMART" id="SM00184">
    <property type="entry name" value="RING"/>
    <property type="match status" value="1"/>
</dbReference>
<keyword evidence="1" id="KW-0479">Metal-binding</keyword>
<feature type="domain" description="RING-type" evidence="5">
    <location>
        <begin position="42"/>
        <end position="84"/>
    </location>
</feature>
<dbReference type="AlphaFoldDB" id="A0A813HR53"/>
<evidence type="ECO:0000256" key="1">
    <source>
        <dbReference type="ARBA" id="ARBA00022723"/>
    </source>
</evidence>
<proteinExistence type="predicted"/>
<comment type="caution">
    <text evidence="6">The sequence shown here is derived from an EMBL/GenBank/DDBJ whole genome shotgun (WGS) entry which is preliminary data.</text>
</comment>
<dbReference type="PROSITE" id="PS50089">
    <property type="entry name" value="ZF_RING_2"/>
    <property type="match status" value="1"/>
</dbReference>
<dbReference type="SUPFAM" id="SSF57850">
    <property type="entry name" value="RING/U-box"/>
    <property type="match status" value="1"/>
</dbReference>
<evidence type="ECO:0000259" key="5">
    <source>
        <dbReference type="PROSITE" id="PS50089"/>
    </source>
</evidence>
<keyword evidence="3" id="KW-0862">Zinc</keyword>
<evidence type="ECO:0000256" key="4">
    <source>
        <dbReference type="PROSITE-ProRule" id="PRU00175"/>
    </source>
</evidence>
<dbReference type="PANTHER" id="PTHR23327:SF42">
    <property type="entry name" value="LON PEPTIDASE N-TERMINAL DOMAIN AND RING FINGER PROTEIN C14F5.10C"/>
    <property type="match status" value="1"/>
</dbReference>
<gene>
    <name evidence="6" type="ORF">PGLA1383_LOCUS54875</name>
</gene>
<dbReference type="InterPro" id="IPR017907">
    <property type="entry name" value="Znf_RING_CS"/>
</dbReference>
<evidence type="ECO:0000313" key="7">
    <source>
        <dbReference type="Proteomes" id="UP000654075"/>
    </source>
</evidence>
<accession>A0A813HR53</accession>
<feature type="non-terminal residue" evidence="6">
    <location>
        <position position="182"/>
    </location>
</feature>
<dbReference type="Gene3D" id="3.30.40.10">
    <property type="entry name" value="Zinc/RING finger domain, C3HC4 (zinc finger)"/>
    <property type="match status" value="1"/>
</dbReference>
<sequence length="182" mass="20580">MFILTVYSRFRTDSSCLLFFCRVPRTSWCLLMSSEKEEDYDCSLCHELLYDPCVPPCAHVFCKACLRRCIDKGVVGSRRCPLCRRMLHATSAEELSTCLPLAQLLEARFPEAYARRRAAAEQEAALPGLAEPSAAPQGQGDELPLFILDAMLPLQRMHLNVFEPRYRSLVRTSLAGGRRFGM</sequence>
<dbReference type="Gene3D" id="2.30.130.40">
    <property type="entry name" value="LON domain-like"/>
    <property type="match status" value="1"/>
</dbReference>
<dbReference type="Pfam" id="PF13923">
    <property type="entry name" value="zf-C3HC4_2"/>
    <property type="match status" value="1"/>
</dbReference>
<dbReference type="GO" id="GO:0008270">
    <property type="term" value="F:zinc ion binding"/>
    <property type="evidence" value="ECO:0007669"/>
    <property type="project" value="UniProtKB-KW"/>
</dbReference>
<dbReference type="EMBL" id="CAJNNV010032407">
    <property type="protein sequence ID" value="CAE8639898.1"/>
    <property type="molecule type" value="Genomic_DNA"/>
</dbReference>
<keyword evidence="2 4" id="KW-0863">Zinc-finger</keyword>
<dbReference type="OMA" id="AVCHNSA"/>
<evidence type="ECO:0000256" key="3">
    <source>
        <dbReference type="ARBA" id="ARBA00022833"/>
    </source>
</evidence>
<protein>
    <recommendedName>
        <fullName evidence="5">RING-type domain-containing protein</fullName>
    </recommendedName>
</protein>
<dbReference type="InterPro" id="IPR013083">
    <property type="entry name" value="Znf_RING/FYVE/PHD"/>
</dbReference>
<keyword evidence="7" id="KW-1185">Reference proteome</keyword>
<dbReference type="InterPro" id="IPR001841">
    <property type="entry name" value="Znf_RING"/>
</dbReference>
<name>A0A813HR53_POLGL</name>